<dbReference type="Pfam" id="PF10604">
    <property type="entry name" value="Polyketide_cyc2"/>
    <property type="match status" value="1"/>
</dbReference>
<reference evidence="1 2" key="1">
    <citation type="submission" date="2018-09" db="EMBL/GenBank/DDBJ databases">
        <authorList>
            <person name="Tagini F."/>
        </authorList>
    </citation>
    <scope>NUCLEOTIDE SEQUENCE [LARGE SCALE GENOMIC DNA]</scope>
    <source>
        <strain evidence="1 2">MK142</strain>
    </source>
</reference>
<dbReference type="EMBL" id="UPHU01000001">
    <property type="protein sequence ID" value="VBA53810.1"/>
    <property type="molecule type" value="Genomic_DNA"/>
</dbReference>
<evidence type="ECO:0000313" key="2">
    <source>
        <dbReference type="Proteomes" id="UP000268285"/>
    </source>
</evidence>
<dbReference type="OrthoDB" id="2898773at2"/>
<dbReference type="CDD" id="cd08865">
    <property type="entry name" value="SRPBCC_10"/>
    <property type="match status" value="1"/>
</dbReference>
<proteinExistence type="predicted"/>
<dbReference type="Proteomes" id="UP000268285">
    <property type="component" value="Unassembled WGS sequence"/>
</dbReference>
<accession>A0A498QVE0</accession>
<dbReference type="RefSeq" id="WP_122502477.1">
    <property type="nucleotide sequence ID" value="NZ_UPHU01000001.1"/>
</dbReference>
<dbReference type="AlphaFoldDB" id="A0A498QVE0"/>
<keyword evidence="2" id="KW-1185">Reference proteome</keyword>
<protein>
    <recommendedName>
        <fullName evidence="3">ATPase</fullName>
    </recommendedName>
</protein>
<evidence type="ECO:0008006" key="3">
    <source>
        <dbReference type="Google" id="ProtNLM"/>
    </source>
</evidence>
<dbReference type="Gene3D" id="3.30.530.20">
    <property type="match status" value="1"/>
</dbReference>
<dbReference type="InterPro" id="IPR023393">
    <property type="entry name" value="START-like_dom_sf"/>
</dbReference>
<gene>
    <name evidence="1" type="ORF">LAUMK142_04308</name>
</gene>
<dbReference type="InterPro" id="IPR019587">
    <property type="entry name" value="Polyketide_cyclase/dehydratase"/>
</dbReference>
<evidence type="ECO:0000313" key="1">
    <source>
        <dbReference type="EMBL" id="VBA53810.1"/>
    </source>
</evidence>
<name>A0A498QVE0_9MYCO</name>
<sequence length="147" mass="16124">MKVDVTSEILIARPRSDLAAYACDPDNATAWYVNITSVQWKTPKPLSIGSQFAFTARFLGRSLSYTYEVVALQPGSRFVMRIAEGPFPMETTYLWEDGPHGTTKMALRNRGEPSGFSGIAAPVLAKAMKRDNAKDLARLKAVLEAPA</sequence>
<organism evidence="1 2">
    <name type="scientific">Mycobacterium pseudokansasii</name>
    <dbReference type="NCBI Taxonomy" id="2341080"/>
    <lineage>
        <taxon>Bacteria</taxon>
        <taxon>Bacillati</taxon>
        <taxon>Actinomycetota</taxon>
        <taxon>Actinomycetes</taxon>
        <taxon>Mycobacteriales</taxon>
        <taxon>Mycobacteriaceae</taxon>
        <taxon>Mycobacterium</taxon>
    </lineage>
</organism>
<dbReference type="SUPFAM" id="SSF55961">
    <property type="entry name" value="Bet v1-like"/>
    <property type="match status" value="1"/>
</dbReference>